<evidence type="ECO:0000313" key="1">
    <source>
        <dbReference type="EMBL" id="KDQ07545.1"/>
    </source>
</evidence>
<accession>A0A067LYT8</accession>
<sequence>MLPPELNGAIFELACSDGGATARSLCLVSKYIRAVAAPYLCTSLAVSGPAHLLALATRLEAYPNDARLVRHLFLSDRPHSSPQSSSPSYPIPDPEATAFHTLTLRIMSLVAPHLETLTLLLFHHDAHHIAKRITDVLALPHPQLTSLTLHTPHSLAIPFPRTFPALSHLHLSGLTLTNLSPKPSTFTHLRLTGLPGANSNSLLVQIERLALSRSPPSSPPPLRRVIIQPEWMPTRWRWGSMPSSEELFGLKLQRLARLVGTPRFLLIPKPKHKETSDDVYARLKGDWVAWIGGKPGCWGP</sequence>
<gene>
    <name evidence="1" type="ORF">BOTBODRAFT_38742</name>
</gene>
<organism evidence="1 2">
    <name type="scientific">Botryobasidium botryosum (strain FD-172 SS1)</name>
    <dbReference type="NCBI Taxonomy" id="930990"/>
    <lineage>
        <taxon>Eukaryota</taxon>
        <taxon>Fungi</taxon>
        <taxon>Dikarya</taxon>
        <taxon>Basidiomycota</taxon>
        <taxon>Agaricomycotina</taxon>
        <taxon>Agaricomycetes</taxon>
        <taxon>Cantharellales</taxon>
        <taxon>Botryobasidiaceae</taxon>
        <taxon>Botryobasidium</taxon>
    </lineage>
</organism>
<dbReference type="STRING" id="930990.A0A067LYT8"/>
<dbReference type="EMBL" id="KL198105">
    <property type="protein sequence ID" value="KDQ07545.1"/>
    <property type="molecule type" value="Genomic_DNA"/>
</dbReference>
<name>A0A067LYT8_BOTB1</name>
<keyword evidence="2" id="KW-1185">Reference proteome</keyword>
<dbReference type="HOGENOM" id="CLU_041942_0_1_1"/>
<dbReference type="AlphaFoldDB" id="A0A067LYT8"/>
<dbReference type="Proteomes" id="UP000027195">
    <property type="component" value="Unassembled WGS sequence"/>
</dbReference>
<dbReference type="InParanoid" id="A0A067LYT8"/>
<evidence type="ECO:0008006" key="3">
    <source>
        <dbReference type="Google" id="ProtNLM"/>
    </source>
</evidence>
<reference evidence="2" key="1">
    <citation type="journal article" date="2014" name="Proc. Natl. Acad. Sci. U.S.A.">
        <title>Extensive sampling of basidiomycete genomes demonstrates inadequacy of the white-rot/brown-rot paradigm for wood decay fungi.</title>
        <authorList>
            <person name="Riley R."/>
            <person name="Salamov A.A."/>
            <person name="Brown D.W."/>
            <person name="Nagy L.G."/>
            <person name="Floudas D."/>
            <person name="Held B.W."/>
            <person name="Levasseur A."/>
            <person name="Lombard V."/>
            <person name="Morin E."/>
            <person name="Otillar R."/>
            <person name="Lindquist E.A."/>
            <person name="Sun H."/>
            <person name="LaButti K.M."/>
            <person name="Schmutz J."/>
            <person name="Jabbour D."/>
            <person name="Luo H."/>
            <person name="Baker S.E."/>
            <person name="Pisabarro A.G."/>
            <person name="Walton J.D."/>
            <person name="Blanchette R.A."/>
            <person name="Henrissat B."/>
            <person name="Martin F."/>
            <person name="Cullen D."/>
            <person name="Hibbett D.S."/>
            <person name="Grigoriev I.V."/>
        </authorList>
    </citation>
    <scope>NUCLEOTIDE SEQUENCE [LARGE SCALE GENOMIC DNA]</scope>
    <source>
        <strain evidence="2">FD-172 SS1</strain>
    </source>
</reference>
<proteinExistence type="predicted"/>
<evidence type="ECO:0000313" key="2">
    <source>
        <dbReference type="Proteomes" id="UP000027195"/>
    </source>
</evidence>
<protein>
    <recommendedName>
        <fullName evidence="3">F-box domain-containing protein</fullName>
    </recommendedName>
</protein>
<dbReference type="OrthoDB" id="3256367at2759"/>